<evidence type="ECO:0000259" key="15">
    <source>
        <dbReference type="Pfam" id="PF00593"/>
    </source>
</evidence>
<feature type="chain" id="PRO_5013040862" evidence="14">
    <location>
        <begin position="24"/>
        <end position="694"/>
    </location>
</feature>
<evidence type="ECO:0000256" key="8">
    <source>
        <dbReference type="ARBA" id="ARBA00023065"/>
    </source>
</evidence>
<dbReference type="Gene3D" id="2.170.130.10">
    <property type="entry name" value="TonB-dependent receptor, plug domain"/>
    <property type="match status" value="1"/>
</dbReference>
<comment type="similarity">
    <text evidence="12 13">Belongs to the TonB-dependent receptor family.</text>
</comment>
<evidence type="ECO:0000256" key="12">
    <source>
        <dbReference type="PROSITE-ProRule" id="PRU01360"/>
    </source>
</evidence>
<dbReference type="PROSITE" id="PS52016">
    <property type="entry name" value="TONB_DEPENDENT_REC_3"/>
    <property type="match status" value="1"/>
</dbReference>
<dbReference type="STRING" id="1150368.SAMN02927921_02784"/>
<keyword evidence="11 12" id="KW-0998">Cell outer membrane</keyword>
<feature type="signal peptide" evidence="14">
    <location>
        <begin position="1"/>
        <end position="23"/>
    </location>
</feature>
<dbReference type="InterPro" id="IPR000531">
    <property type="entry name" value="Beta-barrel_TonB"/>
</dbReference>
<evidence type="ECO:0000313" key="17">
    <source>
        <dbReference type="EMBL" id="SFW62506.1"/>
    </source>
</evidence>
<dbReference type="SUPFAM" id="SSF56935">
    <property type="entry name" value="Porins"/>
    <property type="match status" value="1"/>
</dbReference>
<evidence type="ECO:0000256" key="10">
    <source>
        <dbReference type="ARBA" id="ARBA00023136"/>
    </source>
</evidence>
<keyword evidence="8" id="KW-0406">Ion transport</keyword>
<dbReference type="Pfam" id="PF00593">
    <property type="entry name" value="TonB_dep_Rec_b-barrel"/>
    <property type="match status" value="1"/>
</dbReference>
<evidence type="ECO:0000256" key="2">
    <source>
        <dbReference type="ARBA" id="ARBA00022448"/>
    </source>
</evidence>
<dbReference type="OrthoDB" id="9782587at2"/>
<dbReference type="RefSeq" id="WP_072317994.1">
    <property type="nucleotide sequence ID" value="NZ_FPJE01000015.1"/>
</dbReference>
<keyword evidence="6 14" id="KW-0732">Signal</keyword>
<dbReference type="InterPro" id="IPR036942">
    <property type="entry name" value="Beta-barrel_TonB_sf"/>
</dbReference>
<dbReference type="AlphaFoldDB" id="A0A1K1QRD7"/>
<keyword evidence="10 12" id="KW-0472">Membrane</keyword>
<keyword evidence="9 13" id="KW-0798">TonB box</keyword>
<dbReference type="PANTHER" id="PTHR32552:SF68">
    <property type="entry name" value="FERRICHROME OUTER MEMBRANE TRANSPORTER_PHAGE RECEPTOR"/>
    <property type="match status" value="1"/>
</dbReference>
<name>A0A1K1QRD7_9FLAO</name>
<dbReference type="EMBL" id="FPJE01000015">
    <property type="protein sequence ID" value="SFW62506.1"/>
    <property type="molecule type" value="Genomic_DNA"/>
</dbReference>
<keyword evidence="7" id="KW-0408">Iron</keyword>
<keyword evidence="5 12" id="KW-0812">Transmembrane</keyword>
<keyword evidence="4" id="KW-0410">Iron transport</keyword>
<dbReference type="Gene3D" id="2.40.170.20">
    <property type="entry name" value="TonB-dependent receptor, beta-barrel domain"/>
    <property type="match status" value="1"/>
</dbReference>
<evidence type="ECO:0000256" key="3">
    <source>
        <dbReference type="ARBA" id="ARBA00022452"/>
    </source>
</evidence>
<gene>
    <name evidence="17" type="ORF">SAMN02927921_02784</name>
</gene>
<evidence type="ECO:0000256" key="6">
    <source>
        <dbReference type="ARBA" id="ARBA00022729"/>
    </source>
</evidence>
<keyword evidence="3 12" id="KW-1134">Transmembrane beta strand</keyword>
<keyword evidence="2 12" id="KW-0813">Transport</keyword>
<dbReference type="GO" id="GO:0009279">
    <property type="term" value="C:cell outer membrane"/>
    <property type="evidence" value="ECO:0007669"/>
    <property type="project" value="UniProtKB-SubCell"/>
</dbReference>
<dbReference type="Pfam" id="PF07715">
    <property type="entry name" value="Plug"/>
    <property type="match status" value="1"/>
</dbReference>
<dbReference type="PANTHER" id="PTHR32552">
    <property type="entry name" value="FERRICHROME IRON RECEPTOR-RELATED"/>
    <property type="match status" value="1"/>
</dbReference>
<sequence length="694" mass="77798">MKKKIITVFSLAALLFTSLSSVGQDKQTTLLDEVIVSTDSLSIISKDSSLIIGTPVVNRQQLDQYGPTDVTWALNQLPGVYMLSGGMNVNRITMRGVGARTPYGSNKVRAYLNDIPVTNAIGETSIEIFDPENIDQVEVIQGPKAVNYGTNLGGALLFRSGTPSGSYIRNSFTTGSYDLIKNTTNAVYSDKKLSVNAGYEHLETKGYRENSAYRRNAVFLNATYRPDSKNAFTLLLNQINYNAQISSSIGRTALEENPRQAASNWLEAQGYKNSRSTLAGLSYTHRFSSEFRNTTSVFYTYLDHYEPRPFNILTGFTNGYGIRSTFRKDFDFAGQKATVYLGTELYKDQYNWQTIENRYQENNGNGSLEGQQLSRNKEYRSQVNLFASLSLPLARGLKAQVGLNSNFTSYNFLDHYHTGEDNTSASRRFDPIVAPSLNLDYQYDSNLRFYANVSRGFSFPGTEETLTPEGVINPDLGPEKGMHYEAGSHIKLWKERLRLSVAAYLMDIKDLLVAQRVGEDQYIGRNAGKTEHKGIEVSAEYHWAVSRSLLLIPFINTSINDHRFIRFRDGDNNHSGNNLTGVPDNKTNAGLRIIHRSGLYFYANYQHIGEIPLTDANNLYTDPYGIANVKAGYKHTLSEKFILEISGGINNLSDKNYAQSVLINAVGFGNSEPRFYYPGLPRNFYGGIQFRYLL</sequence>
<dbReference type="GO" id="GO:0015344">
    <property type="term" value="F:siderophore uptake transmembrane transporter activity"/>
    <property type="evidence" value="ECO:0007669"/>
    <property type="project" value="TreeGrafter"/>
</dbReference>
<feature type="domain" description="TonB-dependent receptor-like beta-barrel" evidence="15">
    <location>
        <begin position="226"/>
        <end position="652"/>
    </location>
</feature>
<accession>A0A1K1QRD7</accession>
<evidence type="ECO:0000256" key="4">
    <source>
        <dbReference type="ARBA" id="ARBA00022496"/>
    </source>
</evidence>
<evidence type="ECO:0000256" key="1">
    <source>
        <dbReference type="ARBA" id="ARBA00004571"/>
    </source>
</evidence>
<dbReference type="InterPro" id="IPR012910">
    <property type="entry name" value="Plug_dom"/>
</dbReference>
<feature type="domain" description="TonB-dependent receptor plug" evidence="16">
    <location>
        <begin position="56"/>
        <end position="154"/>
    </location>
</feature>
<dbReference type="InterPro" id="IPR039426">
    <property type="entry name" value="TonB-dep_rcpt-like"/>
</dbReference>
<comment type="subcellular location">
    <subcellularLocation>
        <location evidence="1 12">Cell outer membrane</location>
        <topology evidence="1 12">Multi-pass membrane protein</topology>
    </subcellularLocation>
</comment>
<evidence type="ECO:0000256" key="11">
    <source>
        <dbReference type="ARBA" id="ARBA00023237"/>
    </source>
</evidence>
<evidence type="ECO:0000256" key="7">
    <source>
        <dbReference type="ARBA" id="ARBA00023004"/>
    </source>
</evidence>
<protein>
    <submittedName>
        <fullName evidence="17">Iron complex outermembrane recepter protein</fullName>
    </submittedName>
</protein>
<evidence type="ECO:0000256" key="9">
    <source>
        <dbReference type="ARBA" id="ARBA00023077"/>
    </source>
</evidence>
<reference evidence="17 18" key="1">
    <citation type="submission" date="2016-11" db="EMBL/GenBank/DDBJ databases">
        <authorList>
            <person name="Jaros S."/>
            <person name="Januszkiewicz K."/>
            <person name="Wedrychowicz H."/>
        </authorList>
    </citation>
    <scope>NUCLEOTIDE SEQUENCE [LARGE SCALE GENOMIC DNA]</scope>
    <source>
        <strain evidence="17 18">CGMCC 1.12145</strain>
    </source>
</reference>
<evidence type="ECO:0000313" key="18">
    <source>
        <dbReference type="Proteomes" id="UP000182248"/>
    </source>
</evidence>
<dbReference type="InterPro" id="IPR037066">
    <property type="entry name" value="Plug_dom_sf"/>
</dbReference>
<dbReference type="Proteomes" id="UP000182248">
    <property type="component" value="Unassembled WGS sequence"/>
</dbReference>
<keyword evidence="18" id="KW-1185">Reference proteome</keyword>
<evidence type="ECO:0000259" key="16">
    <source>
        <dbReference type="Pfam" id="PF07715"/>
    </source>
</evidence>
<proteinExistence type="inferred from homology"/>
<evidence type="ECO:0000256" key="13">
    <source>
        <dbReference type="RuleBase" id="RU003357"/>
    </source>
</evidence>
<organism evidence="17 18">
    <name type="scientific">Sinomicrobium oceani</name>
    <dbReference type="NCBI Taxonomy" id="1150368"/>
    <lineage>
        <taxon>Bacteria</taxon>
        <taxon>Pseudomonadati</taxon>
        <taxon>Bacteroidota</taxon>
        <taxon>Flavobacteriia</taxon>
        <taxon>Flavobacteriales</taxon>
        <taxon>Flavobacteriaceae</taxon>
        <taxon>Sinomicrobium</taxon>
    </lineage>
</organism>
<evidence type="ECO:0000256" key="14">
    <source>
        <dbReference type="SAM" id="SignalP"/>
    </source>
</evidence>
<evidence type="ECO:0000256" key="5">
    <source>
        <dbReference type="ARBA" id="ARBA00022692"/>
    </source>
</evidence>